<dbReference type="KEGG" id="kak:Kalk_13510"/>
<dbReference type="InterPro" id="IPR035906">
    <property type="entry name" value="MetI-like_sf"/>
</dbReference>
<keyword evidence="5 8" id="KW-0812">Transmembrane</keyword>
<dbReference type="Proteomes" id="UP000235116">
    <property type="component" value="Chromosome"/>
</dbReference>
<proteinExistence type="inferred from homology"/>
<dbReference type="Pfam" id="PF00528">
    <property type="entry name" value="BPD_transp_1"/>
    <property type="match status" value="2"/>
</dbReference>
<feature type="transmembrane region" description="Helical" evidence="8">
    <location>
        <begin position="296"/>
        <end position="322"/>
    </location>
</feature>
<feature type="transmembrane region" description="Helical" evidence="8">
    <location>
        <begin position="144"/>
        <end position="168"/>
    </location>
</feature>
<dbReference type="Gene3D" id="1.10.3720.10">
    <property type="entry name" value="MetI-like"/>
    <property type="match status" value="2"/>
</dbReference>
<evidence type="ECO:0000256" key="2">
    <source>
        <dbReference type="ARBA" id="ARBA00022448"/>
    </source>
</evidence>
<evidence type="ECO:0000256" key="8">
    <source>
        <dbReference type="RuleBase" id="RU363032"/>
    </source>
</evidence>
<dbReference type="PROSITE" id="PS50928">
    <property type="entry name" value="ABC_TM1"/>
    <property type="match status" value="2"/>
</dbReference>
<dbReference type="GO" id="GO:0055085">
    <property type="term" value="P:transmembrane transport"/>
    <property type="evidence" value="ECO:0007669"/>
    <property type="project" value="InterPro"/>
</dbReference>
<dbReference type="PANTHER" id="PTHR43357:SF3">
    <property type="entry name" value="FE(3+)-TRANSPORT SYSTEM PERMEASE PROTEIN FBPB 2"/>
    <property type="match status" value="1"/>
</dbReference>
<reference evidence="11" key="1">
    <citation type="submission" date="2017-08" db="EMBL/GenBank/DDBJ databases">
        <title>Direct submision.</title>
        <authorList>
            <person name="Kim S.-J."/>
            <person name="Rhee S.-K."/>
        </authorList>
    </citation>
    <scope>NUCLEOTIDE SEQUENCE [LARGE SCALE GENOMIC DNA]</scope>
    <source>
        <strain evidence="11">GI5</strain>
    </source>
</reference>
<evidence type="ECO:0000259" key="9">
    <source>
        <dbReference type="PROSITE" id="PS50928"/>
    </source>
</evidence>
<keyword evidence="7 8" id="KW-0472">Membrane</keyword>
<organism evidence="10 11">
    <name type="scientific">Ketobacter alkanivorans</name>
    <dbReference type="NCBI Taxonomy" id="1917421"/>
    <lineage>
        <taxon>Bacteria</taxon>
        <taxon>Pseudomonadati</taxon>
        <taxon>Pseudomonadota</taxon>
        <taxon>Gammaproteobacteria</taxon>
        <taxon>Pseudomonadales</taxon>
        <taxon>Ketobacteraceae</taxon>
        <taxon>Ketobacter</taxon>
    </lineage>
</organism>
<evidence type="ECO:0000256" key="3">
    <source>
        <dbReference type="ARBA" id="ARBA00022475"/>
    </source>
</evidence>
<sequence>MTATVIARPQPYLPKLLRRVGLLRACALLLALMVGAPLLVIAFSWGDVNAEIWLHLAQTQLFRLLGNTFVLVLGVAVLVLLIGVPLAWFTATCDFPGRRVFDVVLMLPLAVPAYVMAFVMVGLLDYAGPVQGALRDWFGPQLSFSFRGTFPVVLVMSLVLYPYVYMLARSAFLSQGREPLEAARVLGYGPLQGFLRVALPMARPAIIAGLSLALMETLADFGAVAVFNYDTFTTAIYKAWYGFFDLQTAAQLASLLLVIVLSGLYLERSGRGSARYFQNGRRRNSSARIALSGSRAWLVSAWCGLVFLVAFVIPVGHLLLWIIQGAWRGLDERYLGLVGHTLTLAAIAAVVTVIAAFLLALYRRTYKGALSGGIVRLATVGYALPGSVLAVGIMLSFNWLDAWAAQLQTALGLSVQPIFVGGVLALLLAYTTRFLAAAFGPVETSLDRIKPSIPEAAAILGARPPEIVRRIYLPMLAPGLLTAALLVFVDVMKEMPATLLMRPFGWDTLAVRIYEMTSEGLWQQAALPGLSIVLVGLVPVVILVRRSAR</sequence>
<dbReference type="AlphaFoldDB" id="A0A2K9LPI1"/>
<keyword evidence="3" id="KW-1003">Cell membrane</keyword>
<feature type="transmembrane region" description="Helical" evidence="8">
    <location>
        <begin position="21"/>
        <end position="45"/>
    </location>
</feature>
<feature type="transmembrane region" description="Helical" evidence="8">
    <location>
        <begin position="205"/>
        <end position="229"/>
    </location>
</feature>
<feature type="transmembrane region" description="Helical" evidence="8">
    <location>
        <begin position="471"/>
        <end position="492"/>
    </location>
</feature>
<name>A0A2K9LPI1_9GAMM</name>
<accession>A0A2K9LPI1</accession>
<dbReference type="CDD" id="cd06261">
    <property type="entry name" value="TM_PBP2"/>
    <property type="match status" value="2"/>
</dbReference>
<keyword evidence="2 8" id="KW-0813">Transport</keyword>
<feature type="transmembrane region" description="Helical" evidence="8">
    <location>
        <begin position="374"/>
        <end position="397"/>
    </location>
</feature>
<feature type="transmembrane region" description="Helical" evidence="8">
    <location>
        <begin position="342"/>
        <end position="362"/>
    </location>
</feature>
<evidence type="ECO:0000313" key="10">
    <source>
        <dbReference type="EMBL" id="AUM13375.1"/>
    </source>
</evidence>
<comment type="similarity">
    <text evidence="8">Belongs to the binding-protein-dependent transport system permease family.</text>
</comment>
<feature type="domain" description="ABC transmembrane type-1" evidence="9">
    <location>
        <begin position="338"/>
        <end position="543"/>
    </location>
</feature>
<dbReference type="GO" id="GO:0005886">
    <property type="term" value="C:plasma membrane"/>
    <property type="evidence" value="ECO:0007669"/>
    <property type="project" value="UniProtKB-SubCell"/>
</dbReference>
<evidence type="ECO:0000313" key="11">
    <source>
        <dbReference type="Proteomes" id="UP000235116"/>
    </source>
</evidence>
<protein>
    <submittedName>
        <fullName evidence="10">Iron ABC transporter permease</fullName>
    </submittedName>
</protein>
<feature type="transmembrane region" description="Helical" evidence="8">
    <location>
        <begin position="409"/>
        <end position="430"/>
    </location>
</feature>
<dbReference type="EMBL" id="CP022684">
    <property type="protein sequence ID" value="AUM13375.1"/>
    <property type="molecule type" value="Genomic_DNA"/>
</dbReference>
<feature type="transmembrane region" description="Helical" evidence="8">
    <location>
        <begin position="103"/>
        <end position="124"/>
    </location>
</feature>
<feature type="transmembrane region" description="Helical" evidence="8">
    <location>
        <begin position="249"/>
        <end position="266"/>
    </location>
</feature>
<evidence type="ECO:0000256" key="4">
    <source>
        <dbReference type="ARBA" id="ARBA00022519"/>
    </source>
</evidence>
<dbReference type="PANTHER" id="PTHR43357">
    <property type="entry name" value="INNER MEMBRANE ABC TRANSPORTER PERMEASE PROTEIN YDCV"/>
    <property type="match status" value="1"/>
</dbReference>
<evidence type="ECO:0000256" key="7">
    <source>
        <dbReference type="ARBA" id="ARBA00023136"/>
    </source>
</evidence>
<keyword evidence="6 8" id="KW-1133">Transmembrane helix</keyword>
<dbReference type="OrthoDB" id="9790211at2"/>
<evidence type="ECO:0000256" key="5">
    <source>
        <dbReference type="ARBA" id="ARBA00022692"/>
    </source>
</evidence>
<keyword evidence="11" id="KW-1185">Reference proteome</keyword>
<feature type="domain" description="ABC transmembrane type-1" evidence="9">
    <location>
        <begin position="65"/>
        <end position="265"/>
    </location>
</feature>
<comment type="subcellular location">
    <subcellularLocation>
        <location evidence="1">Cell inner membrane</location>
        <topology evidence="1">Multi-pass membrane protein</topology>
    </subcellularLocation>
    <subcellularLocation>
        <location evidence="8">Cell membrane</location>
        <topology evidence="8">Multi-pass membrane protein</topology>
    </subcellularLocation>
</comment>
<feature type="transmembrane region" description="Helical" evidence="8">
    <location>
        <begin position="525"/>
        <end position="544"/>
    </location>
</feature>
<dbReference type="SUPFAM" id="SSF161098">
    <property type="entry name" value="MetI-like"/>
    <property type="match status" value="2"/>
</dbReference>
<keyword evidence="4" id="KW-0997">Cell inner membrane</keyword>
<dbReference type="InterPro" id="IPR000515">
    <property type="entry name" value="MetI-like"/>
</dbReference>
<dbReference type="FunFam" id="1.10.3720.10:FF:000088">
    <property type="entry name" value="Iron(III) ABC transporter, permease protein"/>
    <property type="match status" value="1"/>
</dbReference>
<evidence type="ECO:0000256" key="6">
    <source>
        <dbReference type="ARBA" id="ARBA00022989"/>
    </source>
</evidence>
<feature type="transmembrane region" description="Helical" evidence="8">
    <location>
        <begin position="65"/>
        <end position="91"/>
    </location>
</feature>
<gene>
    <name evidence="10" type="ORF">Kalk_13510</name>
</gene>
<evidence type="ECO:0000256" key="1">
    <source>
        <dbReference type="ARBA" id="ARBA00004429"/>
    </source>
</evidence>